<name>A0A9W9TH49_PENCI</name>
<reference evidence="3" key="1">
    <citation type="submission" date="2022-11" db="EMBL/GenBank/DDBJ databases">
        <authorList>
            <person name="Petersen C."/>
        </authorList>
    </citation>
    <scope>NUCLEOTIDE SEQUENCE</scope>
    <source>
        <strain evidence="3">IBT 23319</strain>
    </source>
</reference>
<feature type="transmembrane region" description="Helical" evidence="2">
    <location>
        <begin position="574"/>
        <end position="597"/>
    </location>
</feature>
<keyword evidence="2" id="KW-0472">Membrane</keyword>
<dbReference type="GeneID" id="81386823"/>
<reference evidence="3" key="2">
    <citation type="journal article" date="2023" name="IMA Fungus">
        <title>Comparative genomic study of the Penicillium genus elucidates a diverse pangenome and 15 lateral gene transfer events.</title>
        <authorList>
            <person name="Petersen C."/>
            <person name="Sorensen T."/>
            <person name="Nielsen M.R."/>
            <person name="Sondergaard T.E."/>
            <person name="Sorensen J.L."/>
            <person name="Fitzpatrick D.A."/>
            <person name="Frisvad J.C."/>
            <person name="Nielsen K.L."/>
        </authorList>
    </citation>
    <scope>NUCLEOTIDE SEQUENCE</scope>
    <source>
        <strain evidence="3">IBT 23319</strain>
    </source>
</reference>
<dbReference type="RefSeq" id="XP_056497421.1">
    <property type="nucleotide sequence ID" value="XM_056647656.1"/>
</dbReference>
<dbReference type="OrthoDB" id="5242705at2759"/>
<feature type="transmembrane region" description="Helical" evidence="2">
    <location>
        <begin position="186"/>
        <end position="204"/>
    </location>
</feature>
<feature type="compositionally biased region" description="Polar residues" evidence="1">
    <location>
        <begin position="22"/>
        <end position="41"/>
    </location>
</feature>
<feature type="transmembrane region" description="Helical" evidence="2">
    <location>
        <begin position="106"/>
        <end position="126"/>
    </location>
</feature>
<keyword evidence="2" id="KW-1133">Transmembrane helix</keyword>
<dbReference type="Proteomes" id="UP001147733">
    <property type="component" value="Unassembled WGS sequence"/>
</dbReference>
<gene>
    <name evidence="3" type="ORF">N7469_008738</name>
</gene>
<protein>
    <submittedName>
        <fullName evidence="3">Uncharacterized protein</fullName>
    </submittedName>
</protein>
<sequence length="661" mass="73876">MEMLPLNETHGDFVEPGPGIPKSQSKSSILAESKTQSQSRILSKETNHKEYSRINKSARRSIWLDTWLFEGIALAFAIACFIAICVILAIYDHKVRPETLLYDLTLNTFISVLATACKSSLVLVIGESISQLKWLWFQTSTSSTATSNTARGVNGRSLLDMQTFDAASRGPLGSLMIIFHHRAQSFVSLGALVLVFLLAFDPFIQQVLKYPVWLAPNSNEMAIAPQLREFMPGNSTMDKALSQGFWSDQDFTPPLLCPSGNCTWDPYSSVGFCNQCADITSLVVLDCHLPTIQEGFNGGFNETCNIDLVNAFQDDMSGHNFTVTFHDSESYEMGMPVLYFPDKIVWQPFNRILGYYDYGLMGQLLNSTLSGVKNPLWTNARAELELNTSGNASYSAPISNRMYVKRVIGCSLSLCLREYNVTVQNGNPSIETLATDFGRLYVNETHLVDDNEGYSLCWEPGSSNNINTNSNESNFGFCDPKMRLLAGKGSKYFPQGGGGAWLLQYHVWHKEPRDADEFYDTENYNPALDRIESTGFEETMANIAASLNKLSLTYSSDRINGTVHTSEVFVDVQWPWISLPALLVVVGTVFSLVTMYVSQRSQLPLWKSSALAPFYHGLEWVEKEEYKMGGVMEKQAERVKVGLRHSEGHDRLMLCENRSGD</sequence>
<evidence type="ECO:0000313" key="4">
    <source>
        <dbReference type="Proteomes" id="UP001147733"/>
    </source>
</evidence>
<accession>A0A9W9TH49</accession>
<organism evidence="3 4">
    <name type="scientific">Penicillium citrinum</name>
    <dbReference type="NCBI Taxonomy" id="5077"/>
    <lineage>
        <taxon>Eukaryota</taxon>
        <taxon>Fungi</taxon>
        <taxon>Dikarya</taxon>
        <taxon>Ascomycota</taxon>
        <taxon>Pezizomycotina</taxon>
        <taxon>Eurotiomycetes</taxon>
        <taxon>Eurotiomycetidae</taxon>
        <taxon>Eurotiales</taxon>
        <taxon>Aspergillaceae</taxon>
        <taxon>Penicillium</taxon>
    </lineage>
</organism>
<dbReference type="Pfam" id="PF11374">
    <property type="entry name" value="DUF3176"/>
    <property type="match status" value="1"/>
</dbReference>
<evidence type="ECO:0000256" key="1">
    <source>
        <dbReference type="SAM" id="MobiDB-lite"/>
    </source>
</evidence>
<dbReference type="InterPro" id="IPR021514">
    <property type="entry name" value="DUF3176"/>
</dbReference>
<feature type="transmembrane region" description="Helical" evidence="2">
    <location>
        <begin position="67"/>
        <end position="91"/>
    </location>
</feature>
<evidence type="ECO:0000256" key="2">
    <source>
        <dbReference type="SAM" id="Phobius"/>
    </source>
</evidence>
<feature type="region of interest" description="Disordered" evidence="1">
    <location>
        <begin position="1"/>
        <end position="43"/>
    </location>
</feature>
<dbReference type="AlphaFoldDB" id="A0A9W9TH49"/>
<proteinExistence type="predicted"/>
<dbReference type="PANTHER" id="PTHR35394">
    <property type="entry name" value="DUF3176 DOMAIN-CONTAINING PROTEIN"/>
    <property type="match status" value="1"/>
</dbReference>
<dbReference type="PANTHER" id="PTHR35394:SF5">
    <property type="entry name" value="DUF3176 DOMAIN-CONTAINING PROTEIN"/>
    <property type="match status" value="1"/>
</dbReference>
<comment type="caution">
    <text evidence="3">The sequence shown here is derived from an EMBL/GenBank/DDBJ whole genome shotgun (WGS) entry which is preliminary data.</text>
</comment>
<dbReference type="EMBL" id="JAPQKT010000008">
    <property type="protein sequence ID" value="KAJ5222498.1"/>
    <property type="molecule type" value="Genomic_DNA"/>
</dbReference>
<keyword evidence="2" id="KW-0812">Transmembrane</keyword>
<keyword evidence="4" id="KW-1185">Reference proteome</keyword>
<evidence type="ECO:0000313" key="3">
    <source>
        <dbReference type="EMBL" id="KAJ5222498.1"/>
    </source>
</evidence>